<organism evidence="2 3">
    <name type="scientific">Camelus dromedarius</name>
    <name type="common">Dromedary</name>
    <name type="synonym">Arabian camel</name>
    <dbReference type="NCBI Taxonomy" id="9838"/>
    <lineage>
        <taxon>Eukaryota</taxon>
        <taxon>Metazoa</taxon>
        <taxon>Chordata</taxon>
        <taxon>Craniata</taxon>
        <taxon>Vertebrata</taxon>
        <taxon>Euteleostomi</taxon>
        <taxon>Mammalia</taxon>
        <taxon>Eutheria</taxon>
        <taxon>Laurasiatheria</taxon>
        <taxon>Artiodactyla</taxon>
        <taxon>Tylopoda</taxon>
        <taxon>Camelidae</taxon>
        <taxon>Camelus</taxon>
    </lineage>
</organism>
<accession>A0A5N4BZQ2</accession>
<evidence type="ECO:0000313" key="3">
    <source>
        <dbReference type="Proteomes" id="UP000299084"/>
    </source>
</evidence>
<protein>
    <submittedName>
        <fullName evidence="2">Coiled-coil domain-containing protein 7</fullName>
    </submittedName>
</protein>
<dbReference type="EMBL" id="JWIN03000060">
    <property type="protein sequence ID" value="KAB1252101.1"/>
    <property type="molecule type" value="Genomic_DNA"/>
</dbReference>
<sequence>MAALTSHDEGPAENPVLEHQDSVLETQLEAKKQRPSEGKRLSGYDRASYENRTPEHQEPASETQPEAQRQREKRLRKCKYRSRFFPAQGFVSDGLDYVTDEWADLEGGLLSLITSRGDTGYYGAPDKDLTFVNQDSVSKPQVQVKKQITSKGERRHTFPLENQKKNTTTLGNLPPEREDLFSRNQSQAKKLGATRKEDLDTIIAMTLDLC</sequence>
<keyword evidence="3" id="KW-1185">Reference proteome</keyword>
<evidence type="ECO:0000313" key="2">
    <source>
        <dbReference type="EMBL" id="KAB1252101.1"/>
    </source>
</evidence>
<feature type="compositionally biased region" description="Basic and acidic residues" evidence="1">
    <location>
        <begin position="1"/>
        <end position="59"/>
    </location>
</feature>
<proteinExistence type="predicted"/>
<dbReference type="Proteomes" id="UP000299084">
    <property type="component" value="Unassembled WGS sequence"/>
</dbReference>
<dbReference type="PANTHER" id="PTHR22035:SF4">
    <property type="entry name" value="COILED-COIL DOMAIN-CONTAINING PROTEIN 7"/>
    <property type="match status" value="1"/>
</dbReference>
<gene>
    <name evidence="2" type="ORF">Cadr_000030975</name>
</gene>
<dbReference type="AlphaFoldDB" id="A0A5N4BZQ2"/>
<reference evidence="2 3" key="1">
    <citation type="journal article" date="2019" name="Mol. Ecol. Resour.">
        <title>Improving Illumina assemblies with Hi-C and long reads: an example with the North African dromedary.</title>
        <authorList>
            <person name="Elbers J.P."/>
            <person name="Rogers M.F."/>
            <person name="Perelman P.L."/>
            <person name="Proskuryakova A.A."/>
            <person name="Serdyukova N.A."/>
            <person name="Johnson W.E."/>
            <person name="Horin P."/>
            <person name="Corander J."/>
            <person name="Murphy D."/>
            <person name="Burger P.A."/>
        </authorList>
    </citation>
    <scope>NUCLEOTIDE SEQUENCE [LARGE SCALE GENOMIC DNA]</scope>
    <source>
        <strain evidence="2">Drom800</strain>
        <tissue evidence="2">Blood</tissue>
    </source>
</reference>
<comment type="caution">
    <text evidence="2">The sequence shown here is derived from an EMBL/GenBank/DDBJ whole genome shotgun (WGS) entry which is preliminary data.</text>
</comment>
<evidence type="ECO:0000256" key="1">
    <source>
        <dbReference type="SAM" id="MobiDB-lite"/>
    </source>
</evidence>
<dbReference type="InterPro" id="IPR029272">
    <property type="entry name" value="CCDC7"/>
</dbReference>
<dbReference type="PANTHER" id="PTHR22035">
    <property type="entry name" value="COILED-COIL DOMAIN-CONTAINING PROTEIN 7"/>
    <property type="match status" value="1"/>
</dbReference>
<name>A0A5N4BZQ2_CAMDR</name>
<feature type="region of interest" description="Disordered" evidence="1">
    <location>
        <begin position="1"/>
        <end position="74"/>
    </location>
</feature>